<gene>
    <name evidence="4" type="ORF">PIB30_069784</name>
</gene>
<keyword evidence="2" id="KW-0611">Plant defense</keyword>
<organism evidence="4 5">
    <name type="scientific">Stylosanthes scabra</name>
    <dbReference type="NCBI Taxonomy" id="79078"/>
    <lineage>
        <taxon>Eukaryota</taxon>
        <taxon>Viridiplantae</taxon>
        <taxon>Streptophyta</taxon>
        <taxon>Embryophyta</taxon>
        <taxon>Tracheophyta</taxon>
        <taxon>Spermatophyta</taxon>
        <taxon>Magnoliopsida</taxon>
        <taxon>eudicotyledons</taxon>
        <taxon>Gunneridae</taxon>
        <taxon>Pentapetalae</taxon>
        <taxon>rosids</taxon>
        <taxon>fabids</taxon>
        <taxon>Fabales</taxon>
        <taxon>Fabaceae</taxon>
        <taxon>Papilionoideae</taxon>
        <taxon>50 kb inversion clade</taxon>
        <taxon>dalbergioids sensu lato</taxon>
        <taxon>Dalbergieae</taxon>
        <taxon>Pterocarpus clade</taxon>
        <taxon>Stylosanthes</taxon>
    </lineage>
</organism>
<protein>
    <recommendedName>
        <fullName evidence="3">Disease resistance protein winged helix domain-containing protein</fullName>
    </recommendedName>
</protein>
<keyword evidence="1" id="KW-0677">Repeat</keyword>
<dbReference type="Pfam" id="PF23559">
    <property type="entry name" value="WHD_DRP"/>
    <property type="match status" value="1"/>
</dbReference>
<comment type="caution">
    <text evidence="4">The sequence shown here is derived from an EMBL/GenBank/DDBJ whole genome shotgun (WGS) entry which is preliminary data.</text>
</comment>
<evidence type="ECO:0000256" key="1">
    <source>
        <dbReference type="ARBA" id="ARBA00022737"/>
    </source>
</evidence>
<feature type="domain" description="Disease resistance protein winged helix" evidence="3">
    <location>
        <begin position="1"/>
        <end position="52"/>
    </location>
</feature>
<reference evidence="4 5" key="1">
    <citation type="journal article" date="2023" name="Plants (Basel)">
        <title>Bridging the Gap: Combining Genomics and Transcriptomics Approaches to Understand Stylosanthes scabra, an Orphan Legume from the Brazilian Caatinga.</title>
        <authorList>
            <person name="Ferreira-Neto J.R.C."/>
            <person name="da Silva M.D."/>
            <person name="Binneck E."/>
            <person name="de Melo N.F."/>
            <person name="da Silva R.H."/>
            <person name="de Melo A.L.T.M."/>
            <person name="Pandolfi V."/>
            <person name="Bustamante F.O."/>
            <person name="Brasileiro-Vidal A.C."/>
            <person name="Benko-Iseppon A.M."/>
        </authorList>
    </citation>
    <scope>NUCLEOTIDE SEQUENCE [LARGE SCALE GENOMIC DNA]</scope>
    <source>
        <tissue evidence="4">Leaves</tissue>
    </source>
</reference>
<evidence type="ECO:0000313" key="4">
    <source>
        <dbReference type="EMBL" id="MED6137948.1"/>
    </source>
</evidence>
<sequence>MAEDLLRLPNKGETLEEVGSKCFDDLASTFLFKELPDGDKYFVMHELFHDLAIFLAGDFYCTTFPNWKLRISGCTLEFPELHRQKHDLVELEIAFSSSSLTSFSLDVFPNLKNLQITVCENLESLSLSEPPHAALQHLEVSFCSNLEELPRDMNILFPNLESLCIRGCLKKLSVGKSEEQLRYLSSMVGNFKALTHIHTWRSVGFLIWRH</sequence>
<dbReference type="Proteomes" id="UP001341840">
    <property type="component" value="Unassembled WGS sequence"/>
</dbReference>
<evidence type="ECO:0000256" key="2">
    <source>
        <dbReference type="ARBA" id="ARBA00022821"/>
    </source>
</evidence>
<dbReference type="PANTHER" id="PTHR36766:SF30">
    <property type="entry name" value="TIR-NBS TYPE DISEASE RESISTANCE PROTEIN-RELATED"/>
    <property type="match status" value="1"/>
</dbReference>
<dbReference type="PANTHER" id="PTHR36766">
    <property type="entry name" value="PLANT BROAD-SPECTRUM MILDEW RESISTANCE PROTEIN RPW8"/>
    <property type="match status" value="1"/>
</dbReference>
<dbReference type="SUPFAM" id="SSF52058">
    <property type="entry name" value="L domain-like"/>
    <property type="match status" value="1"/>
</dbReference>
<dbReference type="EMBL" id="JASCZI010061188">
    <property type="protein sequence ID" value="MED6137948.1"/>
    <property type="molecule type" value="Genomic_DNA"/>
</dbReference>
<evidence type="ECO:0000313" key="5">
    <source>
        <dbReference type="Proteomes" id="UP001341840"/>
    </source>
</evidence>
<keyword evidence="5" id="KW-1185">Reference proteome</keyword>
<accession>A0ABU6SQ74</accession>
<dbReference type="InterPro" id="IPR032675">
    <property type="entry name" value="LRR_dom_sf"/>
</dbReference>
<evidence type="ECO:0000259" key="3">
    <source>
        <dbReference type="Pfam" id="PF23559"/>
    </source>
</evidence>
<dbReference type="InterPro" id="IPR058922">
    <property type="entry name" value="WHD_DRP"/>
</dbReference>
<name>A0ABU6SQ74_9FABA</name>
<proteinExistence type="predicted"/>
<dbReference type="Gene3D" id="3.80.10.10">
    <property type="entry name" value="Ribonuclease Inhibitor"/>
    <property type="match status" value="1"/>
</dbReference>